<evidence type="ECO:0000313" key="11">
    <source>
        <dbReference type="EMBL" id="MDG6895979.1"/>
    </source>
</evidence>
<evidence type="ECO:0000256" key="9">
    <source>
        <dbReference type="ARBA" id="ARBA00048173"/>
    </source>
</evidence>
<dbReference type="PRINTS" id="PR00866">
    <property type="entry name" value="RNADNAPOLMS"/>
</dbReference>
<reference evidence="11" key="1">
    <citation type="submission" date="2016-03" db="EMBL/GenBank/DDBJ databases">
        <title>Co-evolution between Pasteurellaceae and their hosts.</title>
        <authorList>
            <person name="Hansen M.J."/>
            <person name="Bojesen A.M."/>
            <person name="Planet P."/>
        </authorList>
    </citation>
    <scope>NUCLEOTIDE SEQUENCE</scope>
    <source>
        <strain evidence="11">146/S8/89</strain>
    </source>
</reference>
<accession>A0A9X4SLB2</accession>
<feature type="domain" description="Reverse transcriptase" evidence="10">
    <location>
        <begin position="1"/>
        <end position="207"/>
    </location>
</feature>
<dbReference type="EC" id="2.7.7.49" evidence="1"/>
<dbReference type="InterPro" id="IPR000123">
    <property type="entry name" value="Reverse_transcriptase_msDNA"/>
</dbReference>
<dbReference type="GO" id="GO:0003723">
    <property type="term" value="F:RNA binding"/>
    <property type="evidence" value="ECO:0007669"/>
    <property type="project" value="InterPro"/>
</dbReference>
<keyword evidence="4" id="KW-0479">Metal-binding</keyword>
<evidence type="ECO:0000256" key="2">
    <source>
        <dbReference type="ARBA" id="ARBA00022679"/>
    </source>
</evidence>
<proteinExistence type="inferred from homology"/>
<protein>
    <recommendedName>
        <fullName evidence="1">RNA-directed DNA polymerase</fullName>
        <ecNumber evidence="1">2.7.7.49</ecNumber>
    </recommendedName>
</protein>
<evidence type="ECO:0000256" key="1">
    <source>
        <dbReference type="ARBA" id="ARBA00012493"/>
    </source>
</evidence>
<gene>
    <name evidence="11" type="ORF">A6A20_10200</name>
</gene>
<evidence type="ECO:0000256" key="4">
    <source>
        <dbReference type="ARBA" id="ARBA00022723"/>
    </source>
</evidence>
<dbReference type="Proteomes" id="UP001155500">
    <property type="component" value="Unassembled WGS sequence"/>
</dbReference>
<keyword evidence="6" id="KW-0695">RNA-directed DNA polymerase</keyword>
<dbReference type="Pfam" id="PF00078">
    <property type="entry name" value="RVT_1"/>
    <property type="match status" value="1"/>
</dbReference>
<dbReference type="AlphaFoldDB" id="A0A9X4SLB2"/>
<evidence type="ECO:0000256" key="7">
    <source>
        <dbReference type="ARBA" id="ARBA00023118"/>
    </source>
</evidence>
<name>A0A9X4SLB2_9PAST</name>
<dbReference type="InterPro" id="IPR051083">
    <property type="entry name" value="GrpII_Intron_Splice-Mob/Def"/>
</dbReference>
<dbReference type="GO" id="GO:0003964">
    <property type="term" value="F:RNA-directed DNA polymerase activity"/>
    <property type="evidence" value="ECO:0007669"/>
    <property type="project" value="UniProtKB-KW"/>
</dbReference>
<dbReference type="SUPFAM" id="SSF56672">
    <property type="entry name" value="DNA/RNA polymerases"/>
    <property type="match status" value="1"/>
</dbReference>
<keyword evidence="2" id="KW-0808">Transferase</keyword>
<evidence type="ECO:0000313" key="12">
    <source>
        <dbReference type="Proteomes" id="UP001155500"/>
    </source>
</evidence>
<dbReference type="EMBL" id="LWID01000001">
    <property type="protein sequence ID" value="MDG6895979.1"/>
    <property type="molecule type" value="Genomic_DNA"/>
</dbReference>
<evidence type="ECO:0000256" key="3">
    <source>
        <dbReference type="ARBA" id="ARBA00022695"/>
    </source>
</evidence>
<evidence type="ECO:0000256" key="6">
    <source>
        <dbReference type="ARBA" id="ARBA00022918"/>
    </source>
</evidence>
<dbReference type="PANTHER" id="PTHR34047:SF7">
    <property type="entry name" value="RNA-DIRECTED DNA POLYMERASE"/>
    <property type="match status" value="1"/>
</dbReference>
<keyword evidence="12" id="KW-1185">Reference proteome</keyword>
<keyword evidence="3" id="KW-0548">Nucleotidyltransferase</keyword>
<dbReference type="CDD" id="cd03487">
    <property type="entry name" value="RT_Bac_retron_II"/>
    <property type="match status" value="1"/>
</dbReference>
<evidence type="ECO:0000256" key="5">
    <source>
        <dbReference type="ARBA" id="ARBA00022842"/>
    </source>
</evidence>
<dbReference type="PROSITE" id="PS50878">
    <property type="entry name" value="RT_POL"/>
    <property type="match status" value="1"/>
</dbReference>
<dbReference type="PANTHER" id="PTHR34047">
    <property type="entry name" value="NUCLEAR INTRON MATURASE 1, MITOCHONDRIAL-RELATED"/>
    <property type="match status" value="1"/>
</dbReference>
<dbReference type="InterPro" id="IPR000477">
    <property type="entry name" value="RT_dom"/>
</dbReference>
<dbReference type="GO" id="GO:0051607">
    <property type="term" value="P:defense response to virus"/>
    <property type="evidence" value="ECO:0007669"/>
    <property type="project" value="UniProtKB-KW"/>
</dbReference>
<evidence type="ECO:0000259" key="10">
    <source>
        <dbReference type="PROSITE" id="PS50878"/>
    </source>
</evidence>
<comment type="caution">
    <text evidence="11">The sequence shown here is derived from an EMBL/GenBank/DDBJ whole genome shotgun (WGS) entry which is preliminary data.</text>
</comment>
<evidence type="ECO:0000256" key="8">
    <source>
        <dbReference type="ARBA" id="ARBA00034120"/>
    </source>
</evidence>
<sequence>MREISIPNASLKYLQKEIANVFYECVSEIKKQNLSYLSNNHAFERNKSISSNARIHRGKRYLLNLDLKDFFQSIHYGRIISFLQNDRYFSLSPNLSKIIAKLATYHGYLPQGSPLSPILASLIGNLLDVRLIAIAKKYRLNYTRYADDITFSSNRDFSSYLLVNSEGNISLNNEILDIISRCGFEVNHKKTRYTTFKTKQVVTGVIVNKILNTDKEYRKKNRAMVYSLLSTGNFYQDYQGILNKGNLNRLIGRINHAISIKYRETLINELRINCSNISNDELKKQVNLNLKDIFTEGSYKGIDNTIKDDGQIKLLRDVLFYKYFVDVSKITIIVKDKIEQQYWKVMQKDNINIVPINNEMAKLGLSKDNIDINRFFNYLYQDNCYIDFFKIKVKPKFPVIFIIDYNQDLDAFSNKIFNKFIDNYQYACIKENIYLLLLNSLSKDNYGNYTFYNNKYHSYIENFIKFKGTKLLVDQENRNKIFYSENRFLSRNTLGKYIKSGQFNNFSFDEFSKIYNNITRIVDDFRSKYY</sequence>
<keyword evidence="5" id="KW-0460">Magnesium</keyword>
<keyword evidence="7" id="KW-0051">Antiviral defense</keyword>
<dbReference type="GO" id="GO:0046872">
    <property type="term" value="F:metal ion binding"/>
    <property type="evidence" value="ECO:0007669"/>
    <property type="project" value="UniProtKB-KW"/>
</dbReference>
<comment type="catalytic activity">
    <reaction evidence="9">
        <text>DNA(n) + a 2'-deoxyribonucleoside 5'-triphosphate = DNA(n+1) + diphosphate</text>
        <dbReference type="Rhea" id="RHEA:22508"/>
        <dbReference type="Rhea" id="RHEA-COMP:17339"/>
        <dbReference type="Rhea" id="RHEA-COMP:17340"/>
        <dbReference type="ChEBI" id="CHEBI:33019"/>
        <dbReference type="ChEBI" id="CHEBI:61560"/>
        <dbReference type="ChEBI" id="CHEBI:173112"/>
        <dbReference type="EC" id="2.7.7.49"/>
    </reaction>
</comment>
<dbReference type="InterPro" id="IPR043502">
    <property type="entry name" value="DNA/RNA_pol_sf"/>
</dbReference>
<comment type="similarity">
    <text evidence="8">Belongs to the bacterial reverse transcriptase family.</text>
</comment>
<organism evidence="11 12">
    <name type="scientific">Volucribacter amazonae</name>
    <dbReference type="NCBI Taxonomy" id="256731"/>
    <lineage>
        <taxon>Bacteria</taxon>
        <taxon>Pseudomonadati</taxon>
        <taxon>Pseudomonadota</taxon>
        <taxon>Gammaproteobacteria</taxon>
        <taxon>Pasteurellales</taxon>
        <taxon>Pasteurellaceae</taxon>
        <taxon>Volucribacter</taxon>
    </lineage>
</organism>